<dbReference type="InterPro" id="IPR046341">
    <property type="entry name" value="SET_dom_sf"/>
</dbReference>
<dbReference type="InterPro" id="IPR008906">
    <property type="entry name" value="HATC_C_dom"/>
</dbReference>
<comment type="catalytic activity">
    <reaction evidence="11">
        <text>L-lysyl-[protein] + S-adenosyl-L-methionine = N(6)-methyl-L-lysyl-[protein] + S-adenosyl-L-homocysteine + H(+)</text>
        <dbReference type="Rhea" id="RHEA:51736"/>
        <dbReference type="Rhea" id="RHEA-COMP:9752"/>
        <dbReference type="Rhea" id="RHEA-COMP:13053"/>
        <dbReference type="ChEBI" id="CHEBI:15378"/>
        <dbReference type="ChEBI" id="CHEBI:29969"/>
        <dbReference type="ChEBI" id="CHEBI:57856"/>
        <dbReference type="ChEBI" id="CHEBI:59789"/>
        <dbReference type="ChEBI" id="CHEBI:61929"/>
    </reaction>
</comment>
<dbReference type="Proteomes" id="UP000683360">
    <property type="component" value="Unassembled WGS sequence"/>
</dbReference>
<dbReference type="GO" id="GO:0032259">
    <property type="term" value="P:methylation"/>
    <property type="evidence" value="ECO:0007669"/>
    <property type="project" value="UniProtKB-KW"/>
</dbReference>
<keyword evidence="8 15" id="KW-0863">Zinc-finger</keyword>
<evidence type="ECO:0000256" key="10">
    <source>
        <dbReference type="ARBA" id="ARBA00023242"/>
    </source>
</evidence>
<evidence type="ECO:0000259" key="17">
    <source>
        <dbReference type="PROSITE" id="PS50280"/>
    </source>
</evidence>
<comment type="function">
    <text evidence="12">Protein-lysine N-methyltransferase. Monomethylates PRMT5, modulating its transcriptional activity. May also act as a histone methyltransferase. Plays a critical role in cardiac development. Acts as a key epigenetic regulator of gene expression during cardiac development via its dual activities as a methyltransferase and negative regulator of HDAC1.</text>
</comment>
<evidence type="ECO:0000256" key="15">
    <source>
        <dbReference type="PROSITE-ProRule" id="PRU00134"/>
    </source>
</evidence>
<evidence type="ECO:0000256" key="16">
    <source>
        <dbReference type="SAM" id="MobiDB-lite"/>
    </source>
</evidence>
<evidence type="ECO:0000256" key="7">
    <source>
        <dbReference type="ARBA" id="ARBA00022723"/>
    </source>
</evidence>
<keyword evidence="6" id="KW-0949">S-adenosyl-L-methionine</keyword>
<evidence type="ECO:0000313" key="20">
    <source>
        <dbReference type="Proteomes" id="UP000683360"/>
    </source>
</evidence>
<gene>
    <name evidence="19" type="ORF">MEDL_33932</name>
</gene>
<reference evidence="19" key="1">
    <citation type="submission" date="2021-03" db="EMBL/GenBank/DDBJ databases">
        <authorList>
            <person name="Bekaert M."/>
        </authorList>
    </citation>
    <scope>NUCLEOTIDE SEQUENCE</scope>
</reference>
<comment type="subcellular location">
    <subcellularLocation>
        <location evidence="2">Cytoplasm</location>
    </subcellularLocation>
    <subcellularLocation>
        <location evidence="1">Nucleus</location>
    </subcellularLocation>
</comment>
<dbReference type="InterPro" id="IPR052097">
    <property type="entry name" value="SET-MYND_domain_protein"/>
</dbReference>
<dbReference type="SUPFAM" id="SSF82199">
    <property type="entry name" value="SET domain"/>
    <property type="match status" value="1"/>
</dbReference>
<dbReference type="AlphaFoldDB" id="A0A8S3SHD5"/>
<keyword evidence="10" id="KW-0539">Nucleus</keyword>
<evidence type="ECO:0000256" key="1">
    <source>
        <dbReference type="ARBA" id="ARBA00004123"/>
    </source>
</evidence>
<name>A0A8S3SHD5_MYTED</name>
<feature type="domain" description="MYND-type" evidence="18">
    <location>
        <begin position="287"/>
        <end position="326"/>
    </location>
</feature>
<dbReference type="InterPro" id="IPR002893">
    <property type="entry name" value="Znf_MYND"/>
</dbReference>
<keyword evidence="7" id="KW-0479">Metal-binding</keyword>
<dbReference type="Pfam" id="PF00856">
    <property type="entry name" value="SET"/>
    <property type="match status" value="1"/>
</dbReference>
<dbReference type="InterPro" id="IPR001214">
    <property type="entry name" value="SET_dom"/>
</dbReference>
<dbReference type="Gene3D" id="6.10.140.2220">
    <property type="match status" value="1"/>
</dbReference>
<organism evidence="19 20">
    <name type="scientific">Mytilus edulis</name>
    <name type="common">Blue mussel</name>
    <dbReference type="NCBI Taxonomy" id="6550"/>
    <lineage>
        <taxon>Eukaryota</taxon>
        <taxon>Metazoa</taxon>
        <taxon>Spiralia</taxon>
        <taxon>Lophotrochozoa</taxon>
        <taxon>Mollusca</taxon>
        <taxon>Bivalvia</taxon>
        <taxon>Autobranchia</taxon>
        <taxon>Pteriomorphia</taxon>
        <taxon>Mytilida</taxon>
        <taxon>Mytiloidea</taxon>
        <taxon>Mytilidae</taxon>
        <taxon>Mytilinae</taxon>
        <taxon>Mytilus</taxon>
    </lineage>
</organism>
<evidence type="ECO:0000256" key="12">
    <source>
        <dbReference type="ARBA" id="ARBA00093423"/>
    </source>
</evidence>
<keyword evidence="5" id="KW-0808">Transferase</keyword>
<dbReference type="GO" id="GO:0008270">
    <property type="term" value="F:zinc ion binding"/>
    <property type="evidence" value="ECO:0007669"/>
    <property type="project" value="UniProtKB-KW"/>
</dbReference>
<dbReference type="PROSITE" id="PS50280">
    <property type="entry name" value="SET"/>
    <property type="match status" value="1"/>
</dbReference>
<evidence type="ECO:0000256" key="14">
    <source>
        <dbReference type="ARBA" id="ARBA00093680"/>
    </source>
</evidence>
<dbReference type="InterPro" id="IPR012337">
    <property type="entry name" value="RNaseH-like_sf"/>
</dbReference>
<keyword evidence="3" id="KW-0963">Cytoplasm</keyword>
<evidence type="ECO:0000256" key="9">
    <source>
        <dbReference type="ARBA" id="ARBA00022833"/>
    </source>
</evidence>
<dbReference type="Gene3D" id="2.170.270.10">
    <property type="entry name" value="SET domain"/>
    <property type="match status" value="1"/>
</dbReference>
<evidence type="ECO:0000256" key="5">
    <source>
        <dbReference type="ARBA" id="ARBA00022679"/>
    </source>
</evidence>
<evidence type="ECO:0000256" key="11">
    <source>
        <dbReference type="ARBA" id="ARBA00048985"/>
    </source>
</evidence>
<evidence type="ECO:0000256" key="2">
    <source>
        <dbReference type="ARBA" id="ARBA00004496"/>
    </source>
</evidence>
<evidence type="ECO:0000259" key="18">
    <source>
        <dbReference type="PROSITE" id="PS50865"/>
    </source>
</evidence>
<dbReference type="GO" id="GO:0046983">
    <property type="term" value="F:protein dimerization activity"/>
    <property type="evidence" value="ECO:0007669"/>
    <property type="project" value="InterPro"/>
</dbReference>
<sequence>MKPDIPSKCELDSQLRTSTEWCLRQIVLKRHEYKHVCPHLSNIAEIVLTVPVSNAWPERGCSKVKIIKTDLRNRLKNDVLNGLMMISINGPQTCSHECDKVVNDSVKLWLGEKNRRKLPSKNKGQVEMEMNKPSAHATPIDNVQIQLPTVHNEKPDNNSESEPDPNAYDDPELNEREIEKTLLQLKIVRSLIEAKTLKLLEEIKLLDENIAKNRSYETTEGNKEVQPELFHDRDTVLTQASSAVTMKYDKDRGRYLQATCKIPAGSVIIAEKPFATVLLPDHYQTHCHHCIGQLTAVVPCRRCSTVLYCSETCRQQSWSIYHQIECQYLDICHSIGIAHLSLRIVLTAGLQHLLDFRDKMSASEFYQKEDRIGGVTEEGTYDKTYLSVYDLMTHALDIETADSFQYTLTALLLLTILKKSGWLEKKSGDVKITNDNTEDITKLQFSQDDLYIGGLLLRHIEQLVCNAHAITELQVTQTSDTSLVDSKSQERVATAIYPTTSLLNHSCDPSIIPGFDKDKLVVRVIKDVEAGEEIFNCYGPHHKRMSKMERQQALKTQYFFTCQCPSCQAYDEQDIFTSYCCPLCKAALKENETTCSCTACDFTDHVTMFLTNENTAKNMFIDGLKCLQIQDIEGLWCYFSQTVKCTVKGFCKHHKSLETKVLAQCYALSKKYNKAIPYLRDSVCTLGKLYGDTSIEYANELHKFAGVLYYAEGFLEEGLAVIDKAVQIFTLHCGNKYELVQELEEMKICMLDKLKIE</sequence>
<evidence type="ECO:0000256" key="8">
    <source>
        <dbReference type="ARBA" id="ARBA00022771"/>
    </source>
</evidence>
<evidence type="ECO:0000256" key="13">
    <source>
        <dbReference type="ARBA" id="ARBA00093635"/>
    </source>
</evidence>
<dbReference type="GO" id="GO:0042826">
    <property type="term" value="F:histone deacetylase binding"/>
    <property type="evidence" value="ECO:0007669"/>
    <property type="project" value="TreeGrafter"/>
</dbReference>
<dbReference type="PROSITE" id="PS50865">
    <property type="entry name" value="ZF_MYND_2"/>
    <property type="match status" value="1"/>
</dbReference>
<evidence type="ECO:0000313" key="19">
    <source>
        <dbReference type="EMBL" id="CAG2220441.1"/>
    </source>
</evidence>
<evidence type="ECO:0000256" key="3">
    <source>
        <dbReference type="ARBA" id="ARBA00022490"/>
    </source>
</evidence>
<dbReference type="SUPFAM" id="SSF144232">
    <property type="entry name" value="HIT/MYND zinc finger-like"/>
    <property type="match status" value="1"/>
</dbReference>
<dbReference type="GO" id="GO:0005737">
    <property type="term" value="C:cytoplasm"/>
    <property type="evidence" value="ECO:0007669"/>
    <property type="project" value="UniProtKB-SubCell"/>
</dbReference>
<keyword evidence="9" id="KW-0862">Zinc</keyword>
<evidence type="ECO:0000256" key="6">
    <source>
        <dbReference type="ARBA" id="ARBA00022691"/>
    </source>
</evidence>
<dbReference type="Gene3D" id="1.25.40.10">
    <property type="entry name" value="Tetratricopeptide repeat domain"/>
    <property type="match status" value="1"/>
</dbReference>
<protein>
    <recommendedName>
        <fullName evidence="13">Protein-lysine N-methyltransferase SMYD4</fullName>
    </recommendedName>
    <alternativeName>
        <fullName evidence="14">SET and MYND domain-containing protein 4</fullName>
    </alternativeName>
</protein>
<dbReference type="SUPFAM" id="SSF53098">
    <property type="entry name" value="Ribonuclease H-like"/>
    <property type="match status" value="1"/>
</dbReference>
<comment type="caution">
    <text evidence="19">The sequence shown here is derived from an EMBL/GenBank/DDBJ whole genome shotgun (WGS) entry which is preliminary data.</text>
</comment>
<dbReference type="EMBL" id="CAJPWZ010001662">
    <property type="protein sequence ID" value="CAG2220441.1"/>
    <property type="molecule type" value="Genomic_DNA"/>
</dbReference>
<dbReference type="GO" id="GO:0005634">
    <property type="term" value="C:nucleus"/>
    <property type="evidence" value="ECO:0007669"/>
    <property type="project" value="UniProtKB-SubCell"/>
</dbReference>
<dbReference type="CDD" id="cd10536">
    <property type="entry name" value="SET_SMYD4"/>
    <property type="match status" value="1"/>
</dbReference>
<dbReference type="InterPro" id="IPR044421">
    <property type="entry name" value="SMYD4_SET"/>
</dbReference>
<accession>A0A8S3SHD5</accession>
<feature type="compositionally biased region" description="Acidic residues" evidence="16">
    <location>
        <begin position="159"/>
        <end position="171"/>
    </location>
</feature>
<keyword evidence="20" id="KW-1185">Reference proteome</keyword>
<dbReference type="PANTHER" id="PTHR46165:SF2">
    <property type="entry name" value="SET AND MYND DOMAIN-CONTAINING PROTEIN 4"/>
    <property type="match status" value="1"/>
</dbReference>
<dbReference type="Pfam" id="PF01753">
    <property type="entry name" value="zf-MYND"/>
    <property type="match status" value="1"/>
</dbReference>
<dbReference type="OrthoDB" id="62495at2759"/>
<proteinExistence type="predicted"/>
<dbReference type="PANTHER" id="PTHR46165">
    <property type="entry name" value="SET AND MYND DOMAIN-CONTAINING PROTEIN 4"/>
    <property type="match status" value="1"/>
</dbReference>
<dbReference type="Pfam" id="PF05699">
    <property type="entry name" value="Dimer_Tnp_hAT"/>
    <property type="match status" value="1"/>
</dbReference>
<keyword evidence="4" id="KW-0489">Methyltransferase</keyword>
<evidence type="ECO:0000256" key="4">
    <source>
        <dbReference type="ARBA" id="ARBA00022603"/>
    </source>
</evidence>
<dbReference type="InterPro" id="IPR011990">
    <property type="entry name" value="TPR-like_helical_dom_sf"/>
</dbReference>
<feature type="region of interest" description="Disordered" evidence="16">
    <location>
        <begin position="150"/>
        <end position="171"/>
    </location>
</feature>
<feature type="domain" description="SET" evidence="17">
    <location>
        <begin position="242"/>
        <end position="539"/>
    </location>
</feature>
<dbReference type="GO" id="GO:0008168">
    <property type="term" value="F:methyltransferase activity"/>
    <property type="evidence" value="ECO:0007669"/>
    <property type="project" value="UniProtKB-KW"/>
</dbReference>